<accession>A0A0P1B0T7</accession>
<evidence type="ECO:0000313" key="2">
    <source>
        <dbReference type="Proteomes" id="UP000054928"/>
    </source>
</evidence>
<proteinExistence type="predicted"/>
<dbReference type="Proteomes" id="UP000054928">
    <property type="component" value="Unassembled WGS sequence"/>
</dbReference>
<dbReference type="AlphaFoldDB" id="A0A0P1B0T7"/>
<name>A0A0P1B0T7_PLAHL</name>
<protein>
    <submittedName>
        <fullName evidence="1">Uncharacterized protein</fullName>
    </submittedName>
</protein>
<dbReference type="RefSeq" id="XP_024583200.1">
    <property type="nucleotide sequence ID" value="XM_024717730.1"/>
</dbReference>
<organism evidence="1 2">
    <name type="scientific">Plasmopara halstedii</name>
    <name type="common">Downy mildew of sunflower</name>
    <dbReference type="NCBI Taxonomy" id="4781"/>
    <lineage>
        <taxon>Eukaryota</taxon>
        <taxon>Sar</taxon>
        <taxon>Stramenopiles</taxon>
        <taxon>Oomycota</taxon>
        <taxon>Peronosporomycetes</taxon>
        <taxon>Peronosporales</taxon>
        <taxon>Peronosporaceae</taxon>
        <taxon>Plasmopara</taxon>
    </lineage>
</organism>
<dbReference type="EMBL" id="CCYD01002371">
    <property type="protein sequence ID" value="CEG46831.1"/>
    <property type="molecule type" value="Genomic_DNA"/>
</dbReference>
<sequence length="76" mass="8887">MIRTRGYTGNLAIIVTLGDLVFIQKELLRTKRDRVGTDSLHPSLEHAPKFLRSYAYHRERKNMGLQVHFVGSYYHN</sequence>
<dbReference type="GeneID" id="36398566"/>
<evidence type="ECO:0000313" key="1">
    <source>
        <dbReference type="EMBL" id="CEG46831.1"/>
    </source>
</evidence>
<reference evidence="2" key="1">
    <citation type="submission" date="2014-09" db="EMBL/GenBank/DDBJ databases">
        <authorList>
            <person name="Sharma Rahul"/>
            <person name="Thines Marco"/>
        </authorList>
    </citation>
    <scope>NUCLEOTIDE SEQUENCE [LARGE SCALE GENOMIC DNA]</scope>
</reference>
<keyword evidence="2" id="KW-1185">Reference proteome</keyword>